<proteinExistence type="predicted"/>
<dbReference type="Proteomes" id="UP000593572">
    <property type="component" value="Unassembled WGS sequence"/>
</dbReference>
<dbReference type="AlphaFoldDB" id="A0A7J8LL18"/>
<organism evidence="1 2">
    <name type="scientific">Gossypium lobatum</name>
    <dbReference type="NCBI Taxonomy" id="34289"/>
    <lineage>
        <taxon>Eukaryota</taxon>
        <taxon>Viridiplantae</taxon>
        <taxon>Streptophyta</taxon>
        <taxon>Embryophyta</taxon>
        <taxon>Tracheophyta</taxon>
        <taxon>Spermatophyta</taxon>
        <taxon>Magnoliopsida</taxon>
        <taxon>eudicotyledons</taxon>
        <taxon>Gunneridae</taxon>
        <taxon>Pentapetalae</taxon>
        <taxon>rosids</taxon>
        <taxon>malvids</taxon>
        <taxon>Malvales</taxon>
        <taxon>Malvaceae</taxon>
        <taxon>Malvoideae</taxon>
        <taxon>Gossypium</taxon>
    </lineage>
</organism>
<keyword evidence="2" id="KW-1185">Reference proteome</keyword>
<reference evidence="1 2" key="1">
    <citation type="journal article" date="2019" name="Genome Biol. Evol.">
        <title>Insights into the evolution of the New World diploid cottons (Gossypium, subgenus Houzingenia) based on genome sequencing.</title>
        <authorList>
            <person name="Grover C.E."/>
            <person name="Arick M.A. 2nd"/>
            <person name="Thrash A."/>
            <person name="Conover J.L."/>
            <person name="Sanders W.S."/>
            <person name="Peterson D.G."/>
            <person name="Frelichowski J.E."/>
            <person name="Scheffler J.A."/>
            <person name="Scheffler B.E."/>
            <person name="Wendel J.F."/>
        </authorList>
    </citation>
    <scope>NUCLEOTIDE SEQUENCE [LARGE SCALE GENOMIC DNA]</scope>
    <source>
        <strain evidence="1">157</strain>
        <tissue evidence="1">Leaf</tissue>
    </source>
</reference>
<accession>A0A7J8LL18</accession>
<protein>
    <submittedName>
        <fullName evidence="1">Uncharacterized protein</fullName>
    </submittedName>
</protein>
<evidence type="ECO:0000313" key="2">
    <source>
        <dbReference type="Proteomes" id="UP000593572"/>
    </source>
</evidence>
<evidence type="ECO:0000313" key="1">
    <source>
        <dbReference type="EMBL" id="MBA0553154.1"/>
    </source>
</evidence>
<sequence>MGSLLSCLLQLQSFQGRSLFQSLNILQNGRSLLKRKV</sequence>
<name>A0A7J8LL18_9ROSI</name>
<dbReference type="EMBL" id="JABEZX010000004">
    <property type="protein sequence ID" value="MBA0553154.1"/>
    <property type="molecule type" value="Genomic_DNA"/>
</dbReference>
<comment type="caution">
    <text evidence="1">The sequence shown here is derived from an EMBL/GenBank/DDBJ whole genome shotgun (WGS) entry which is preliminary data.</text>
</comment>
<gene>
    <name evidence="1" type="ORF">Golob_012365</name>
</gene>